<comment type="caution">
    <text evidence="1">The sequence shown here is derived from an EMBL/GenBank/DDBJ whole genome shotgun (WGS) entry which is preliminary data.</text>
</comment>
<keyword evidence="2" id="KW-1185">Reference proteome</keyword>
<proteinExistence type="predicted"/>
<gene>
    <name evidence="1" type="ORF">E3U43_016447</name>
</gene>
<dbReference type="Proteomes" id="UP000793456">
    <property type="component" value="Chromosome XIX"/>
</dbReference>
<name>A0ACD3QHV6_LARCR</name>
<evidence type="ECO:0000313" key="1">
    <source>
        <dbReference type="EMBL" id="TMS06688.1"/>
    </source>
</evidence>
<accession>A0ACD3QHV6</accession>
<reference evidence="1" key="1">
    <citation type="submission" date="2018-11" db="EMBL/GenBank/DDBJ databases">
        <title>The sequence and de novo assembly of Larimichthys crocea genome using PacBio and Hi-C technologies.</title>
        <authorList>
            <person name="Xu P."/>
            <person name="Chen B."/>
            <person name="Zhou Z."/>
            <person name="Ke Q."/>
            <person name="Wu Y."/>
            <person name="Bai H."/>
            <person name="Pu F."/>
        </authorList>
    </citation>
    <scope>NUCLEOTIDE SEQUENCE</scope>
    <source>
        <tissue evidence="1">Muscle</tissue>
    </source>
</reference>
<sequence>MDELQAANFMNPSSDTRRIFMIPLSYADEFFTNPITCYVLDCILILYCLVATAFYFREKFSDLAPEAVAAPENNADVYQVRGSDHTMFSSAAAAPLSVHDFMFPLQELERPKDTDPYQVLSPTKRKKRKKKRSTATSAQETDRDPYESLTLTPVPPLPPH</sequence>
<protein>
    <submittedName>
        <fullName evidence="1">Uncharacterized protein</fullName>
    </submittedName>
</protein>
<dbReference type="EMBL" id="CM011692">
    <property type="protein sequence ID" value="TMS06688.1"/>
    <property type="molecule type" value="Genomic_DNA"/>
</dbReference>
<organism evidence="1 2">
    <name type="scientific">Larimichthys crocea</name>
    <name type="common">Large yellow croaker</name>
    <name type="synonym">Pseudosciaena crocea</name>
    <dbReference type="NCBI Taxonomy" id="215358"/>
    <lineage>
        <taxon>Eukaryota</taxon>
        <taxon>Metazoa</taxon>
        <taxon>Chordata</taxon>
        <taxon>Craniata</taxon>
        <taxon>Vertebrata</taxon>
        <taxon>Euteleostomi</taxon>
        <taxon>Actinopterygii</taxon>
        <taxon>Neopterygii</taxon>
        <taxon>Teleostei</taxon>
        <taxon>Neoteleostei</taxon>
        <taxon>Acanthomorphata</taxon>
        <taxon>Eupercaria</taxon>
        <taxon>Sciaenidae</taxon>
        <taxon>Larimichthys</taxon>
    </lineage>
</organism>
<evidence type="ECO:0000313" key="2">
    <source>
        <dbReference type="Proteomes" id="UP000793456"/>
    </source>
</evidence>